<evidence type="ECO:0000313" key="1">
    <source>
        <dbReference type="EMBL" id="KAH0773762.1"/>
    </source>
</evidence>
<keyword evidence="2" id="KW-1185">Reference proteome</keyword>
<dbReference type="Proteomes" id="UP000826656">
    <property type="component" value="Unassembled WGS sequence"/>
</dbReference>
<gene>
    <name evidence="1" type="ORF">KY290_010899</name>
</gene>
<reference evidence="1 2" key="1">
    <citation type="journal article" date="2021" name="bioRxiv">
        <title>Chromosome-scale and haplotype-resolved genome assembly of a tetraploid potato cultivar.</title>
        <authorList>
            <person name="Sun H."/>
            <person name="Jiao W.-B."/>
            <person name="Krause K."/>
            <person name="Campoy J.A."/>
            <person name="Goel M."/>
            <person name="Folz-Donahue K."/>
            <person name="Kukat C."/>
            <person name="Huettel B."/>
            <person name="Schneeberger K."/>
        </authorList>
    </citation>
    <scope>NUCLEOTIDE SEQUENCE [LARGE SCALE GENOMIC DNA]</scope>
    <source>
        <strain evidence="1">SolTubOtavaFocal</strain>
        <tissue evidence="1">Leaves</tissue>
    </source>
</reference>
<sequence>MLFTLQMFSLERVLESWFPSFRCLAASQGEDAIKATLEPVFDSLVLLEDAFKNCNKGKKFFGGDKIGYMDIALGCFLRLMRVTEKMNNVTLLNDSSSAKDVILEF</sequence>
<name>A0ABQ7W1P5_SOLTU</name>
<accession>A0ABQ7W1P5</accession>
<dbReference type="SUPFAM" id="SSF47616">
    <property type="entry name" value="GST C-terminal domain-like"/>
    <property type="match status" value="1"/>
</dbReference>
<organism evidence="1 2">
    <name type="scientific">Solanum tuberosum</name>
    <name type="common">Potato</name>
    <dbReference type="NCBI Taxonomy" id="4113"/>
    <lineage>
        <taxon>Eukaryota</taxon>
        <taxon>Viridiplantae</taxon>
        <taxon>Streptophyta</taxon>
        <taxon>Embryophyta</taxon>
        <taxon>Tracheophyta</taxon>
        <taxon>Spermatophyta</taxon>
        <taxon>Magnoliopsida</taxon>
        <taxon>eudicotyledons</taxon>
        <taxon>Gunneridae</taxon>
        <taxon>Pentapetalae</taxon>
        <taxon>asterids</taxon>
        <taxon>lamiids</taxon>
        <taxon>Solanales</taxon>
        <taxon>Solanaceae</taxon>
        <taxon>Solanoideae</taxon>
        <taxon>Solaneae</taxon>
        <taxon>Solanum</taxon>
    </lineage>
</organism>
<proteinExistence type="predicted"/>
<comment type="caution">
    <text evidence="1">The sequence shown here is derived from an EMBL/GenBank/DDBJ whole genome shotgun (WGS) entry which is preliminary data.</text>
</comment>
<evidence type="ECO:0000313" key="2">
    <source>
        <dbReference type="Proteomes" id="UP000826656"/>
    </source>
</evidence>
<protein>
    <submittedName>
        <fullName evidence="1">Uncharacterized protein</fullName>
    </submittedName>
</protein>
<dbReference type="InterPro" id="IPR036282">
    <property type="entry name" value="Glutathione-S-Trfase_C_sf"/>
</dbReference>
<dbReference type="EMBL" id="JAIVGD010000005">
    <property type="protein sequence ID" value="KAH0773762.1"/>
    <property type="molecule type" value="Genomic_DNA"/>
</dbReference>
<dbReference type="Gene3D" id="1.20.1050.10">
    <property type="match status" value="1"/>
</dbReference>